<dbReference type="EMBL" id="LXQA010224882">
    <property type="protein sequence ID" value="MCI35583.1"/>
    <property type="molecule type" value="Genomic_DNA"/>
</dbReference>
<accession>A0A392RG52</accession>
<sequence>MDNMKDGGSVNILSILDGSNYDYWKMAGSQLRVLLERDGDHYVALPRSLCHLARGVNQSWKLDC</sequence>
<keyword evidence="2" id="KW-1185">Reference proteome</keyword>
<comment type="caution">
    <text evidence="1">The sequence shown here is derived from an EMBL/GenBank/DDBJ whole genome shotgun (WGS) entry which is preliminary data.</text>
</comment>
<evidence type="ECO:0000313" key="2">
    <source>
        <dbReference type="Proteomes" id="UP000265520"/>
    </source>
</evidence>
<proteinExistence type="predicted"/>
<dbReference type="Proteomes" id="UP000265520">
    <property type="component" value="Unassembled WGS sequence"/>
</dbReference>
<organism evidence="1 2">
    <name type="scientific">Trifolium medium</name>
    <dbReference type="NCBI Taxonomy" id="97028"/>
    <lineage>
        <taxon>Eukaryota</taxon>
        <taxon>Viridiplantae</taxon>
        <taxon>Streptophyta</taxon>
        <taxon>Embryophyta</taxon>
        <taxon>Tracheophyta</taxon>
        <taxon>Spermatophyta</taxon>
        <taxon>Magnoliopsida</taxon>
        <taxon>eudicotyledons</taxon>
        <taxon>Gunneridae</taxon>
        <taxon>Pentapetalae</taxon>
        <taxon>rosids</taxon>
        <taxon>fabids</taxon>
        <taxon>Fabales</taxon>
        <taxon>Fabaceae</taxon>
        <taxon>Papilionoideae</taxon>
        <taxon>50 kb inversion clade</taxon>
        <taxon>NPAAA clade</taxon>
        <taxon>Hologalegina</taxon>
        <taxon>IRL clade</taxon>
        <taxon>Trifolieae</taxon>
        <taxon>Trifolium</taxon>
    </lineage>
</organism>
<dbReference type="AlphaFoldDB" id="A0A392RG52"/>
<protein>
    <submittedName>
        <fullName evidence="1">Uncharacterized protein</fullName>
    </submittedName>
</protein>
<evidence type="ECO:0000313" key="1">
    <source>
        <dbReference type="EMBL" id="MCI35583.1"/>
    </source>
</evidence>
<name>A0A392RG52_9FABA</name>
<reference evidence="1 2" key="1">
    <citation type="journal article" date="2018" name="Front. Plant Sci.">
        <title>Red Clover (Trifolium pratense) and Zigzag Clover (T. medium) - A Picture of Genomic Similarities and Differences.</title>
        <authorList>
            <person name="Dluhosova J."/>
            <person name="Istvanek J."/>
            <person name="Nedelnik J."/>
            <person name="Repkova J."/>
        </authorList>
    </citation>
    <scope>NUCLEOTIDE SEQUENCE [LARGE SCALE GENOMIC DNA]</scope>
    <source>
        <strain evidence="2">cv. 10/8</strain>
        <tissue evidence="1">Leaf</tissue>
    </source>
</reference>